<dbReference type="AlphaFoldDB" id="A0AAD7AGZ6"/>
<proteinExistence type="predicted"/>
<keyword evidence="3" id="KW-1185">Reference proteome</keyword>
<reference evidence="2" key="1">
    <citation type="submission" date="2023-03" db="EMBL/GenBank/DDBJ databases">
        <title>Massive genome expansion in bonnet fungi (Mycena s.s.) driven by repeated elements and novel gene families across ecological guilds.</title>
        <authorList>
            <consortium name="Lawrence Berkeley National Laboratory"/>
            <person name="Harder C.B."/>
            <person name="Miyauchi S."/>
            <person name="Viragh M."/>
            <person name="Kuo A."/>
            <person name="Thoen E."/>
            <person name="Andreopoulos B."/>
            <person name="Lu D."/>
            <person name="Skrede I."/>
            <person name="Drula E."/>
            <person name="Henrissat B."/>
            <person name="Morin E."/>
            <person name="Kohler A."/>
            <person name="Barry K."/>
            <person name="LaButti K."/>
            <person name="Morin E."/>
            <person name="Salamov A."/>
            <person name="Lipzen A."/>
            <person name="Mereny Z."/>
            <person name="Hegedus B."/>
            <person name="Baldrian P."/>
            <person name="Stursova M."/>
            <person name="Weitz H."/>
            <person name="Taylor A."/>
            <person name="Grigoriev I.V."/>
            <person name="Nagy L.G."/>
            <person name="Martin F."/>
            <person name="Kauserud H."/>
        </authorList>
    </citation>
    <scope>NUCLEOTIDE SEQUENCE</scope>
    <source>
        <strain evidence="2">CBHHK002</strain>
    </source>
</reference>
<gene>
    <name evidence="2" type="ORF">DFH08DRAFT_953496</name>
</gene>
<dbReference type="InterPro" id="IPR040887">
    <property type="entry name" value="AUDH_Cupin"/>
</dbReference>
<evidence type="ECO:0000313" key="3">
    <source>
        <dbReference type="Proteomes" id="UP001218218"/>
    </source>
</evidence>
<protein>
    <recommendedName>
        <fullName evidence="1">Aldos-2-ulose dehydratase/isomerase (AUDH) Cupin domain-containing protein</fullName>
    </recommendedName>
</protein>
<sequence length="121" mass="12846">MPLLTIAGKKNTLMVLPPYQSLKIAASAGAKCVKPNKFRGSVDMVDAKNMKIARTIAPLVKSVATTLPVSSDGSVTAGKNGAVFLSVKSLDGSLRSLVDVKALKFPFVNVENLPWWDNGCE</sequence>
<name>A0AAD7AGZ6_9AGAR</name>
<dbReference type="Proteomes" id="UP001218218">
    <property type="component" value="Unassembled WGS sequence"/>
</dbReference>
<comment type="caution">
    <text evidence="2">The sequence shown here is derived from an EMBL/GenBank/DDBJ whole genome shotgun (WGS) entry which is preliminary data.</text>
</comment>
<accession>A0AAD7AGZ6</accession>
<feature type="domain" description="Aldos-2-ulose dehydratase/isomerase (AUDH) Cupin" evidence="1">
    <location>
        <begin position="1"/>
        <end position="91"/>
    </location>
</feature>
<evidence type="ECO:0000313" key="2">
    <source>
        <dbReference type="EMBL" id="KAJ7358324.1"/>
    </source>
</evidence>
<organism evidence="2 3">
    <name type="scientific">Mycena albidolilacea</name>
    <dbReference type="NCBI Taxonomy" id="1033008"/>
    <lineage>
        <taxon>Eukaryota</taxon>
        <taxon>Fungi</taxon>
        <taxon>Dikarya</taxon>
        <taxon>Basidiomycota</taxon>
        <taxon>Agaricomycotina</taxon>
        <taxon>Agaricomycetes</taxon>
        <taxon>Agaricomycetidae</taxon>
        <taxon>Agaricales</taxon>
        <taxon>Marasmiineae</taxon>
        <taxon>Mycenaceae</taxon>
        <taxon>Mycena</taxon>
    </lineage>
</organism>
<dbReference type="Gene3D" id="2.60.120.990">
    <property type="match status" value="1"/>
</dbReference>
<evidence type="ECO:0000259" key="1">
    <source>
        <dbReference type="Pfam" id="PF18637"/>
    </source>
</evidence>
<dbReference type="Pfam" id="PF18637">
    <property type="entry name" value="AUDH_Cupin"/>
    <property type="match status" value="1"/>
</dbReference>
<dbReference type="EMBL" id="JARIHO010000007">
    <property type="protein sequence ID" value="KAJ7358324.1"/>
    <property type="molecule type" value="Genomic_DNA"/>
</dbReference>